<keyword evidence="1" id="KW-0547">Nucleotide-binding</keyword>
<evidence type="ECO:0000259" key="2">
    <source>
        <dbReference type="Pfam" id="PF07238"/>
    </source>
</evidence>
<gene>
    <name evidence="3" type="ORF">A6E14_04705</name>
</gene>
<protein>
    <recommendedName>
        <fullName evidence="1">Cyclic diguanosine monophosphate-binding protein</fullName>
        <shortName evidence="1">c-di-GMP-binding protein</shortName>
    </recommendedName>
    <alternativeName>
        <fullName evidence="1">Pilz domain-containing protein</fullName>
    </alternativeName>
</protein>
<keyword evidence="4" id="KW-1185">Reference proteome</keyword>
<dbReference type="InterPro" id="IPR009875">
    <property type="entry name" value="PilZ_domain"/>
</dbReference>
<evidence type="ECO:0000256" key="1">
    <source>
        <dbReference type="PIRNR" id="PIRNR028141"/>
    </source>
</evidence>
<keyword evidence="1" id="KW-0973">c-di-GMP</keyword>
<dbReference type="AlphaFoldDB" id="A0A1B9R2C2"/>
<dbReference type="Pfam" id="PF07238">
    <property type="entry name" value="PilZ"/>
    <property type="match status" value="1"/>
</dbReference>
<proteinExistence type="predicted"/>
<comment type="caution">
    <text evidence="3">The sequence shown here is derived from an EMBL/GenBank/DDBJ whole genome shotgun (WGS) entry which is preliminary data.</text>
</comment>
<dbReference type="Gene3D" id="2.40.10.220">
    <property type="entry name" value="predicted glycosyltransferase like domains"/>
    <property type="match status" value="1"/>
</dbReference>
<evidence type="ECO:0000313" key="3">
    <source>
        <dbReference type="EMBL" id="OCH78410.1"/>
    </source>
</evidence>
<sequence length="125" mass="14008">MVEKRRFSRIVYKASAVVIQGNTSVDAHIQDLSLHGLLLSAEPSCNQLNENQVADVQFSLPDSDITIQMTVNLIKIDNNIIRASINHIDIDSISYLKRLIELNVGDDSLLHRDIEHLSDLGEHAH</sequence>
<comment type="subunit">
    <text evidence="1">Monomer in both c-di-GMP-bound and free forms.</text>
</comment>
<dbReference type="RefSeq" id="WP_017035449.1">
    <property type="nucleotide sequence ID" value="NZ_JBNGCH010000232.1"/>
</dbReference>
<dbReference type="Proteomes" id="UP000093173">
    <property type="component" value="Unassembled WGS sequence"/>
</dbReference>
<feature type="domain" description="PilZ" evidence="2">
    <location>
        <begin position="3"/>
        <end position="101"/>
    </location>
</feature>
<dbReference type="SUPFAM" id="SSF141371">
    <property type="entry name" value="PilZ domain-like"/>
    <property type="match status" value="1"/>
</dbReference>
<evidence type="ECO:0000313" key="4">
    <source>
        <dbReference type="Proteomes" id="UP000093173"/>
    </source>
</evidence>
<reference evidence="4" key="1">
    <citation type="submission" date="2016-06" db="EMBL/GenBank/DDBJ databases">
        <authorList>
            <person name="Hehemann J.-H."/>
            <person name="Arevalo P."/>
            <person name="Datta M.S."/>
            <person name="Polz M.F."/>
        </authorList>
    </citation>
    <scope>NUCLEOTIDE SEQUENCE [LARGE SCALE GENOMIC DNA]</scope>
    <source>
        <strain evidence="4">9CSC122</strain>
    </source>
</reference>
<comment type="function">
    <text evidence="1">Binds the second messenger bis-(3'-5') cyclic dimeric guanosine monophosphate (c-di-GMP). Can bind two c-di-GMP molecules per monomer. May play a role in bacterial second-messenger regulated processes. Binding to c-di-GMP induces a conformational change of the C- and N-termini resulting in the exposure of a highly negative surface on one side of the protein to a possible effector protein.</text>
</comment>
<dbReference type="GO" id="GO:0035438">
    <property type="term" value="F:cyclic-di-GMP binding"/>
    <property type="evidence" value="ECO:0007669"/>
    <property type="project" value="InterPro"/>
</dbReference>
<organism evidence="3 4">
    <name type="scientific">Vibrio genomosp. F10</name>
    <dbReference type="NCBI Taxonomy" id="723171"/>
    <lineage>
        <taxon>Bacteria</taxon>
        <taxon>Pseudomonadati</taxon>
        <taxon>Pseudomonadota</taxon>
        <taxon>Gammaproteobacteria</taxon>
        <taxon>Vibrionales</taxon>
        <taxon>Vibrionaceae</taxon>
        <taxon>Vibrio</taxon>
    </lineage>
</organism>
<dbReference type="EMBL" id="MAJZ01000232">
    <property type="protein sequence ID" value="OCH78410.1"/>
    <property type="molecule type" value="Genomic_DNA"/>
</dbReference>
<name>A0A1B9R2C2_9VIBR</name>
<accession>A0A1B9R2C2</accession>
<dbReference type="InterPro" id="IPR027021">
    <property type="entry name" value="C-di-GMP_BP_PA4608"/>
</dbReference>
<dbReference type="PIRSF" id="PIRSF028141">
    <property type="entry name" value="C-di-GMP_BP_PA4608"/>
    <property type="match status" value="1"/>
</dbReference>